<organism evidence="2 3">
    <name type="scientific">Chitinophaga horti</name>
    <dbReference type="NCBI Taxonomy" id="2920382"/>
    <lineage>
        <taxon>Bacteria</taxon>
        <taxon>Pseudomonadati</taxon>
        <taxon>Bacteroidota</taxon>
        <taxon>Chitinophagia</taxon>
        <taxon>Chitinophagales</taxon>
        <taxon>Chitinophagaceae</taxon>
        <taxon>Chitinophaga</taxon>
    </lineage>
</organism>
<evidence type="ECO:0008006" key="4">
    <source>
        <dbReference type="Google" id="ProtNLM"/>
    </source>
</evidence>
<accession>A0ABY6J8H8</accession>
<name>A0ABY6J8H8_9BACT</name>
<evidence type="ECO:0000313" key="2">
    <source>
        <dbReference type="EMBL" id="UYQ94589.1"/>
    </source>
</evidence>
<evidence type="ECO:0000256" key="1">
    <source>
        <dbReference type="SAM" id="SignalP"/>
    </source>
</evidence>
<dbReference type="EMBL" id="CP107006">
    <property type="protein sequence ID" value="UYQ94589.1"/>
    <property type="molecule type" value="Genomic_DNA"/>
</dbReference>
<evidence type="ECO:0000313" key="3">
    <source>
        <dbReference type="Proteomes" id="UP001162741"/>
    </source>
</evidence>
<dbReference type="Gene3D" id="3.40.50.10610">
    <property type="entry name" value="ABC-type transport auxiliary lipoprotein component"/>
    <property type="match status" value="1"/>
</dbReference>
<dbReference type="RefSeq" id="WP_264282461.1">
    <property type="nucleotide sequence ID" value="NZ_CP107006.1"/>
</dbReference>
<proteinExistence type="predicted"/>
<gene>
    <name evidence="2" type="ORF">MKQ68_05725</name>
</gene>
<keyword evidence="3" id="KW-1185">Reference proteome</keyword>
<keyword evidence="1" id="KW-0732">Signal</keyword>
<sequence length="200" mass="23314">MKMRIVLSVLTILISMQAMAQSNFKKIAILPFYLEIEARSASAEDHYKEAAERGVRFQQRLYETLTREQEQLTVAIQPWETTNQLLQKAGIDLRKATFVDAAKVCRILNVDAVMQCHIRLLVTQRLRRTGAVTPQIPELRMEEFQKAKGSLNAQLMDAKYSDITWLFNEGKFRWDKPEQVDSVTNRTFNRLRKDFPHIKQ</sequence>
<reference evidence="2" key="1">
    <citation type="submission" date="2022-10" db="EMBL/GenBank/DDBJ databases">
        <title>Chitinophaga sp. nov., isolated from soil.</title>
        <authorList>
            <person name="Jeon C.O."/>
        </authorList>
    </citation>
    <scope>NUCLEOTIDE SEQUENCE</scope>
    <source>
        <strain evidence="2">R8</strain>
    </source>
</reference>
<feature type="signal peptide" evidence="1">
    <location>
        <begin position="1"/>
        <end position="20"/>
    </location>
</feature>
<dbReference type="Proteomes" id="UP001162741">
    <property type="component" value="Chromosome"/>
</dbReference>
<feature type="chain" id="PRO_5045465430" description="DUF4142 domain-containing protein" evidence="1">
    <location>
        <begin position="21"/>
        <end position="200"/>
    </location>
</feature>
<protein>
    <recommendedName>
        <fullName evidence="4">DUF4142 domain-containing protein</fullName>
    </recommendedName>
</protein>